<keyword evidence="3" id="KW-1185">Reference proteome</keyword>
<evidence type="ECO:0000313" key="2">
    <source>
        <dbReference type="EMBL" id="RKP43551.1"/>
    </source>
</evidence>
<dbReference type="AlphaFoldDB" id="A0A494X1N4"/>
<name>A0A494X1N4_9BURK</name>
<gene>
    <name evidence="2" type="ORF">D7S86_28760</name>
</gene>
<dbReference type="GO" id="GO:0016853">
    <property type="term" value="F:isomerase activity"/>
    <property type="evidence" value="ECO:0007669"/>
    <property type="project" value="UniProtKB-KW"/>
</dbReference>
<dbReference type="EMBL" id="RBZU01000028">
    <property type="protein sequence ID" value="RKP43551.1"/>
    <property type="molecule type" value="Genomic_DNA"/>
</dbReference>
<dbReference type="PANTHER" id="PTHR43802">
    <property type="entry name" value="ENOYL-COA HYDRATASE"/>
    <property type="match status" value="1"/>
</dbReference>
<reference evidence="2 3" key="1">
    <citation type="submission" date="2018-10" db="EMBL/GenBank/DDBJ databases">
        <title>Robbsia sp. DHC34, isolated from soil.</title>
        <authorList>
            <person name="Gao Z.-H."/>
            <person name="Qiu L.-H."/>
        </authorList>
    </citation>
    <scope>NUCLEOTIDE SEQUENCE [LARGE SCALE GENOMIC DNA]</scope>
    <source>
        <strain evidence="2 3">DHC34</strain>
    </source>
</reference>
<comment type="caution">
    <text evidence="2">The sequence shown here is derived from an EMBL/GenBank/DDBJ whole genome shotgun (WGS) entry which is preliminary data.</text>
</comment>
<dbReference type="Proteomes" id="UP000270342">
    <property type="component" value="Unassembled WGS sequence"/>
</dbReference>
<dbReference type="RefSeq" id="WP_121091560.1">
    <property type="nucleotide sequence ID" value="NZ_RBZU01000028.1"/>
</dbReference>
<protein>
    <submittedName>
        <fullName evidence="2">Enoyl-CoA hydratase/isomerase family protein</fullName>
    </submittedName>
</protein>
<dbReference type="InterPro" id="IPR029045">
    <property type="entry name" value="ClpP/crotonase-like_dom_sf"/>
</dbReference>
<evidence type="ECO:0000256" key="1">
    <source>
        <dbReference type="ARBA" id="ARBA00005254"/>
    </source>
</evidence>
<dbReference type="InterPro" id="IPR001753">
    <property type="entry name" value="Enoyl-CoA_hydra/iso"/>
</dbReference>
<sequence>MRTSMRDGCLVDYLCRDAVATITLRREHKLNAFNAELVRDLAAALRRFDEDANAQVAVLSGAGRAFSTGADVRERQARTVEEFERLGGPQEPDAHSYQLFNRSVNWKPVISAVHGHVLGLGLGIAFETDLLVAERGTQFQITETPRGLGGARYWGLLRFCGATAFGTEVALTGRYFTAEEAHAQGLVTRLAEVGEAQAVALQLASEIAQNPPLSVRATVRARRWFIESLCREIAAQTDPMKLYLTSDFREAVNAFLERRPVAPFSGR</sequence>
<accession>A0A494X1N4</accession>
<dbReference type="SUPFAM" id="SSF52096">
    <property type="entry name" value="ClpP/crotonase"/>
    <property type="match status" value="1"/>
</dbReference>
<comment type="similarity">
    <text evidence="1">Belongs to the enoyl-CoA hydratase/isomerase family.</text>
</comment>
<dbReference type="Pfam" id="PF00378">
    <property type="entry name" value="ECH_1"/>
    <property type="match status" value="1"/>
</dbReference>
<dbReference type="CDD" id="cd06558">
    <property type="entry name" value="crotonase-like"/>
    <property type="match status" value="1"/>
</dbReference>
<evidence type="ECO:0000313" key="3">
    <source>
        <dbReference type="Proteomes" id="UP000270342"/>
    </source>
</evidence>
<dbReference type="PANTHER" id="PTHR43802:SF1">
    <property type="entry name" value="IP11341P-RELATED"/>
    <property type="match status" value="1"/>
</dbReference>
<organism evidence="2 3">
    <name type="scientific">Pararobbsia silviterrae</name>
    <dbReference type="NCBI Taxonomy" id="1792498"/>
    <lineage>
        <taxon>Bacteria</taxon>
        <taxon>Pseudomonadati</taxon>
        <taxon>Pseudomonadota</taxon>
        <taxon>Betaproteobacteria</taxon>
        <taxon>Burkholderiales</taxon>
        <taxon>Burkholderiaceae</taxon>
        <taxon>Pararobbsia</taxon>
    </lineage>
</organism>
<keyword evidence="2" id="KW-0413">Isomerase</keyword>
<dbReference type="Gene3D" id="3.90.226.10">
    <property type="entry name" value="2-enoyl-CoA Hydratase, Chain A, domain 1"/>
    <property type="match status" value="1"/>
</dbReference>
<proteinExistence type="inferred from homology"/>